<dbReference type="PROSITE" id="PS50888">
    <property type="entry name" value="BHLH"/>
    <property type="match status" value="1"/>
</dbReference>
<evidence type="ECO:0000313" key="3">
    <source>
        <dbReference type="Proteomes" id="UP000221080"/>
    </source>
</evidence>
<dbReference type="Proteomes" id="UP000221080">
    <property type="component" value="Chromosome 17"/>
</dbReference>
<dbReference type="KEGG" id="ipu:124629105"/>
<dbReference type="OrthoDB" id="6241467at2759"/>
<dbReference type="SUPFAM" id="SSF47459">
    <property type="entry name" value="HLH, helix-loop-helix DNA-binding domain"/>
    <property type="match status" value="1"/>
</dbReference>
<dbReference type="PANTHER" id="PTHR23349">
    <property type="entry name" value="BASIC HELIX-LOOP-HELIX TRANSCRIPTION FACTOR, TWIST"/>
    <property type="match status" value="1"/>
</dbReference>
<dbReference type="GO" id="GO:0046983">
    <property type="term" value="F:protein dimerization activity"/>
    <property type="evidence" value="ECO:0007669"/>
    <property type="project" value="InterPro"/>
</dbReference>
<proteinExistence type="predicted"/>
<reference evidence="4" key="2">
    <citation type="submission" date="2025-08" db="UniProtKB">
        <authorList>
            <consortium name="RefSeq"/>
        </authorList>
    </citation>
    <scope>IDENTIFICATION</scope>
    <source>
        <tissue evidence="4">Blood</tissue>
    </source>
</reference>
<keyword evidence="3" id="KW-1185">Reference proteome</keyword>
<name>A0A9F7RIC9_ICTPU</name>
<dbReference type="RefSeq" id="XP_053543505.1">
    <property type="nucleotide sequence ID" value="XM_053687530.1"/>
</dbReference>
<protein>
    <submittedName>
        <fullName evidence="4">Class A basic helix-loop-helix protein 9-like</fullName>
    </submittedName>
</protein>
<dbReference type="Gene3D" id="4.10.280.10">
    <property type="entry name" value="Helix-loop-helix DNA-binding domain"/>
    <property type="match status" value="1"/>
</dbReference>
<evidence type="ECO:0000256" key="1">
    <source>
        <dbReference type="SAM" id="MobiDB-lite"/>
    </source>
</evidence>
<dbReference type="InterPro" id="IPR050283">
    <property type="entry name" value="E-box_TF_Regulators"/>
</dbReference>
<dbReference type="InterPro" id="IPR036638">
    <property type="entry name" value="HLH_DNA-bd_sf"/>
</dbReference>
<dbReference type="Pfam" id="PF00010">
    <property type="entry name" value="HLH"/>
    <property type="match status" value="1"/>
</dbReference>
<feature type="region of interest" description="Disordered" evidence="1">
    <location>
        <begin position="1"/>
        <end position="64"/>
    </location>
</feature>
<dbReference type="GO" id="GO:0000977">
    <property type="term" value="F:RNA polymerase II transcription regulatory region sequence-specific DNA binding"/>
    <property type="evidence" value="ECO:0007669"/>
    <property type="project" value="TreeGrafter"/>
</dbReference>
<feature type="domain" description="BHLH" evidence="2">
    <location>
        <begin position="61"/>
        <end position="113"/>
    </location>
</feature>
<dbReference type="GeneID" id="124629105"/>
<feature type="compositionally biased region" description="Polar residues" evidence="1">
    <location>
        <begin position="28"/>
        <end position="45"/>
    </location>
</feature>
<reference evidence="3" key="1">
    <citation type="journal article" date="2016" name="Nat. Commun.">
        <title>The channel catfish genome sequence provides insights into the evolution of scale formation in teleosts.</title>
        <authorList>
            <person name="Liu Z."/>
            <person name="Liu S."/>
            <person name="Yao J."/>
            <person name="Bao L."/>
            <person name="Zhang J."/>
            <person name="Li Y."/>
            <person name="Jiang C."/>
            <person name="Sun L."/>
            <person name="Wang R."/>
            <person name="Zhang Y."/>
            <person name="Zhou T."/>
            <person name="Zeng Q."/>
            <person name="Fu Q."/>
            <person name="Gao S."/>
            <person name="Li N."/>
            <person name="Koren S."/>
            <person name="Jiang Y."/>
            <person name="Zimin A."/>
            <person name="Xu P."/>
            <person name="Phillippy A.M."/>
            <person name="Geng X."/>
            <person name="Song L."/>
            <person name="Sun F."/>
            <person name="Li C."/>
            <person name="Wang X."/>
            <person name="Chen A."/>
            <person name="Jin Y."/>
            <person name="Yuan Z."/>
            <person name="Yang Y."/>
            <person name="Tan S."/>
            <person name="Peatman E."/>
            <person name="Lu J."/>
            <person name="Qin Z."/>
            <person name="Dunham R."/>
            <person name="Li Z."/>
            <person name="Sonstegard T."/>
            <person name="Feng J."/>
            <person name="Danzmann R.G."/>
            <person name="Schroeder S."/>
            <person name="Scheffler B."/>
            <person name="Duke M.V."/>
            <person name="Ballard L."/>
            <person name="Kucuktas H."/>
            <person name="Kaltenboeck L."/>
            <person name="Liu H."/>
            <person name="Armbruster J."/>
            <person name="Xie Y."/>
            <person name="Kirby M.L."/>
            <person name="Tian Y."/>
            <person name="Flanagan M.E."/>
            <person name="Mu W."/>
            <person name="Waldbieser G.C."/>
        </authorList>
    </citation>
    <scope>NUCLEOTIDE SEQUENCE [LARGE SCALE GENOMIC DNA]</scope>
    <source>
        <strain evidence="3">SDA103</strain>
    </source>
</reference>
<organism evidence="3 4">
    <name type="scientific">Ictalurus punctatus</name>
    <name type="common">Channel catfish</name>
    <name type="synonym">Silurus punctatus</name>
    <dbReference type="NCBI Taxonomy" id="7998"/>
    <lineage>
        <taxon>Eukaryota</taxon>
        <taxon>Metazoa</taxon>
        <taxon>Chordata</taxon>
        <taxon>Craniata</taxon>
        <taxon>Vertebrata</taxon>
        <taxon>Euteleostomi</taxon>
        <taxon>Actinopterygii</taxon>
        <taxon>Neopterygii</taxon>
        <taxon>Teleostei</taxon>
        <taxon>Ostariophysi</taxon>
        <taxon>Siluriformes</taxon>
        <taxon>Ictaluridae</taxon>
        <taxon>Ictalurus</taxon>
    </lineage>
</organism>
<dbReference type="PANTHER" id="PTHR23349:SF10">
    <property type="entry name" value="CLASS A BASIC HELIX-LOOP-HELIX PROTEIN 9"/>
    <property type="match status" value="1"/>
</dbReference>
<evidence type="ECO:0000259" key="2">
    <source>
        <dbReference type="PROSITE" id="PS50888"/>
    </source>
</evidence>
<dbReference type="InterPro" id="IPR011598">
    <property type="entry name" value="bHLH_dom"/>
</dbReference>
<feature type="compositionally biased region" description="Basic residues" evidence="1">
    <location>
        <begin position="51"/>
        <end position="63"/>
    </location>
</feature>
<dbReference type="GO" id="GO:0032502">
    <property type="term" value="P:developmental process"/>
    <property type="evidence" value="ECO:0007669"/>
    <property type="project" value="TreeGrafter"/>
</dbReference>
<dbReference type="AlphaFoldDB" id="A0A9F7RIC9"/>
<accession>A0A9F7RIC9</accession>
<dbReference type="CDD" id="cd18912">
    <property type="entry name" value="bHLH_TS_bHLHa9"/>
    <property type="match status" value="1"/>
</dbReference>
<evidence type="ECO:0000313" key="4">
    <source>
        <dbReference type="RefSeq" id="XP_053543505.1"/>
    </source>
</evidence>
<dbReference type="GO" id="GO:0000981">
    <property type="term" value="F:DNA-binding transcription factor activity, RNA polymerase II-specific"/>
    <property type="evidence" value="ECO:0007669"/>
    <property type="project" value="TreeGrafter"/>
</dbReference>
<sequence>MSLSSISTESELSEDEQEGCASGLEISDNPSEDQLNNLSTASGSDLTEVAKKRRRSARSKAHRVAANVRERKRILDYNQAFNALRVVLNHDLSGKRLSKIATLRRAIHRISVLSALLHSSSQEEPDAPSHVHPECHARLDDTRREEPSENWYADTQHQAELRRTPQHASLISGALGTPSPPYSNFSPAYTSSAERLNSPCYRQSPELQFGFKRVEVFSDAPATPFPWQWQCLGFQQSLMVESASSGSDFSVHPRPKELAPLGQGVLDTKVASERMDVGQVHQGPCLRVRDDQEVTQLASAHHPEVEEAIGHQEVGGWVMHLAPAVPQSVTILLFAPE</sequence>
<gene>
    <name evidence="4" type="primary">LOC124629105</name>
</gene>
<feature type="compositionally biased region" description="Low complexity" evidence="1">
    <location>
        <begin position="1"/>
        <end position="10"/>
    </location>
</feature>
<dbReference type="SMART" id="SM00353">
    <property type="entry name" value="HLH"/>
    <property type="match status" value="1"/>
</dbReference>